<accession>A0A2P2Q489</accession>
<sequence>MMWHKRVNICLILIFSMNMNGESMGCEIISLNSSYTFPTISSKFGCNPNHIKTMHRCCLNLRTSS</sequence>
<protein>
    <submittedName>
        <fullName evidence="2">Uncharacterized protein</fullName>
    </submittedName>
</protein>
<feature type="signal peptide" evidence="1">
    <location>
        <begin position="1"/>
        <end position="25"/>
    </location>
</feature>
<keyword evidence="1" id="KW-0732">Signal</keyword>
<reference evidence="2" key="1">
    <citation type="submission" date="2018-02" db="EMBL/GenBank/DDBJ databases">
        <title>Rhizophora mucronata_Transcriptome.</title>
        <authorList>
            <person name="Meera S.P."/>
            <person name="Sreeshan A."/>
            <person name="Augustine A."/>
        </authorList>
    </citation>
    <scope>NUCLEOTIDE SEQUENCE</scope>
    <source>
        <tissue evidence="2">Leaf</tissue>
    </source>
</reference>
<name>A0A2P2Q489_RHIMU</name>
<dbReference type="EMBL" id="GGEC01081314">
    <property type="protein sequence ID" value="MBX61798.1"/>
    <property type="molecule type" value="Transcribed_RNA"/>
</dbReference>
<dbReference type="AlphaFoldDB" id="A0A2P2Q489"/>
<evidence type="ECO:0000313" key="2">
    <source>
        <dbReference type="EMBL" id="MBX61798.1"/>
    </source>
</evidence>
<evidence type="ECO:0000256" key="1">
    <source>
        <dbReference type="SAM" id="SignalP"/>
    </source>
</evidence>
<feature type="chain" id="PRO_5015139629" evidence="1">
    <location>
        <begin position="26"/>
        <end position="65"/>
    </location>
</feature>
<organism evidence="2">
    <name type="scientific">Rhizophora mucronata</name>
    <name type="common">Asiatic mangrove</name>
    <dbReference type="NCBI Taxonomy" id="61149"/>
    <lineage>
        <taxon>Eukaryota</taxon>
        <taxon>Viridiplantae</taxon>
        <taxon>Streptophyta</taxon>
        <taxon>Embryophyta</taxon>
        <taxon>Tracheophyta</taxon>
        <taxon>Spermatophyta</taxon>
        <taxon>Magnoliopsida</taxon>
        <taxon>eudicotyledons</taxon>
        <taxon>Gunneridae</taxon>
        <taxon>Pentapetalae</taxon>
        <taxon>rosids</taxon>
        <taxon>fabids</taxon>
        <taxon>Malpighiales</taxon>
        <taxon>Rhizophoraceae</taxon>
        <taxon>Rhizophora</taxon>
    </lineage>
</organism>
<proteinExistence type="predicted"/>